<reference evidence="3" key="1">
    <citation type="submission" date="2020-12" db="EMBL/GenBank/DDBJ databases">
        <authorList>
            <person name="Iha C."/>
        </authorList>
    </citation>
    <scope>NUCLEOTIDE SEQUENCE</scope>
</reference>
<feature type="region of interest" description="Disordered" evidence="2">
    <location>
        <begin position="75"/>
        <end position="95"/>
    </location>
</feature>
<comment type="similarity">
    <text evidence="1">Belongs to the senescence regulator S40 family.</text>
</comment>
<gene>
    <name evidence="3" type="ORF">OSTQU699_LOCUS451</name>
</gene>
<evidence type="ECO:0000256" key="1">
    <source>
        <dbReference type="ARBA" id="ARBA00034773"/>
    </source>
</evidence>
<comment type="caution">
    <text evidence="3">The sequence shown here is derived from an EMBL/GenBank/DDBJ whole genome shotgun (WGS) entry which is preliminary data.</text>
</comment>
<evidence type="ECO:0000313" key="4">
    <source>
        <dbReference type="Proteomes" id="UP000708148"/>
    </source>
</evidence>
<dbReference type="OrthoDB" id="574778at2759"/>
<name>A0A8S1IMZ1_9CHLO</name>
<evidence type="ECO:0000256" key="2">
    <source>
        <dbReference type="SAM" id="MobiDB-lite"/>
    </source>
</evidence>
<dbReference type="GO" id="GO:0010150">
    <property type="term" value="P:leaf senescence"/>
    <property type="evidence" value="ECO:0007669"/>
    <property type="project" value="UniProtKB-ARBA"/>
</dbReference>
<dbReference type="Pfam" id="PF04520">
    <property type="entry name" value="Senescence_reg"/>
    <property type="match status" value="1"/>
</dbReference>
<protein>
    <submittedName>
        <fullName evidence="3">Uncharacterized protein</fullName>
    </submittedName>
</protein>
<organism evidence="3 4">
    <name type="scientific">Ostreobium quekettii</name>
    <dbReference type="NCBI Taxonomy" id="121088"/>
    <lineage>
        <taxon>Eukaryota</taxon>
        <taxon>Viridiplantae</taxon>
        <taxon>Chlorophyta</taxon>
        <taxon>core chlorophytes</taxon>
        <taxon>Ulvophyceae</taxon>
        <taxon>TCBD clade</taxon>
        <taxon>Bryopsidales</taxon>
        <taxon>Ostreobineae</taxon>
        <taxon>Ostreobiaceae</taxon>
        <taxon>Ostreobium</taxon>
    </lineage>
</organism>
<evidence type="ECO:0000313" key="3">
    <source>
        <dbReference type="EMBL" id="CAD7695090.1"/>
    </source>
</evidence>
<accession>A0A8S1IMZ1</accession>
<sequence>MCGQEADSPSLGGVALRGSWSLAIVITRCAASLASSCQHCCGCEWVDSDCDFAQVDQTPVVPTSTAARRATIASLSETLPGDQSPNTKWSSLESSRPLRLGSSAPVCIPHSGHLRLRTHEGLSEVEEEEQDQPKATTFVPPHLMVDKPAIQFSLHGSTAEKKAKLRARNTILQMTGFLEPAKSEDKAWNHGTERAIKAPGALAREFGASKCEPLESEQG</sequence>
<proteinExistence type="inferred from homology"/>
<dbReference type="EMBL" id="CAJHUC010000305">
    <property type="protein sequence ID" value="CAD7695090.1"/>
    <property type="molecule type" value="Genomic_DNA"/>
</dbReference>
<dbReference type="Proteomes" id="UP000708148">
    <property type="component" value="Unassembled WGS sequence"/>
</dbReference>
<feature type="compositionally biased region" description="Polar residues" evidence="2">
    <location>
        <begin position="75"/>
        <end position="94"/>
    </location>
</feature>
<dbReference type="InterPro" id="IPR007608">
    <property type="entry name" value="Senescence_reg_S40"/>
</dbReference>
<dbReference type="AlphaFoldDB" id="A0A8S1IMZ1"/>
<keyword evidence="4" id="KW-1185">Reference proteome</keyword>